<gene>
    <name evidence="1" type="ORF">Cgig2_030473</name>
</gene>
<dbReference type="Proteomes" id="UP001153076">
    <property type="component" value="Unassembled WGS sequence"/>
</dbReference>
<name>A0A9Q1KR91_9CARY</name>
<dbReference type="InterPro" id="IPR036691">
    <property type="entry name" value="Endo/exonu/phosph_ase_sf"/>
</dbReference>
<evidence type="ECO:0000313" key="1">
    <source>
        <dbReference type="EMBL" id="KAJ8447242.1"/>
    </source>
</evidence>
<sequence length="300" mass="34120">MVDPNEDNSLSFLGLLETKIKSGNIESIANRMLRNWHWHHNTDFGGKGRILRAWKANQYVVTVLDKSDQLIHNRVIQLSTQQTFYIAMVYGHNTHDRQLALWADMKRIALQIRDTVWCLMGDFNGILSSGDRIGAAVLESEIKAFAKCIEEKLATYIYALHDQNDELLEGFEAVANEMLPFYTRLLGRQHVTRDPIDPDIIALGNTLSIVQQLALTAPFSSHDIKDATFSIPNMKSPGSDGYNNGFYKATWGKFSHLICEAVQEAQTVIMKIKEQVRQRLLCLNTYTEKYTGNIDALLKR</sequence>
<dbReference type="EMBL" id="JAKOGI010000040">
    <property type="protein sequence ID" value="KAJ8447242.1"/>
    <property type="molecule type" value="Genomic_DNA"/>
</dbReference>
<protein>
    <recommendedName>
        <fullName evidence="3">Endonuclease/exonuclease/phosphatase domain-containing protein</fullName>
    </recommendedName>
</protein>
<organism evidence="1 2">
    <name type="scientific">Carnegiea gigantea</name>
    <dbReference type="NCBI Taxonomy" id="171969"/>
    <lineage>
        <taxon>Eukaryota</taxon>
        <taxon>Viridiplantae</taxon>
        <taxon>Streptophyta</taxon>
        <taxon>Embryophyta</taxon>
        <taxon>Tracheophyta</taxon>
        <taxon>Spermatophyta</taxon>
        <taxon>Magnoliopsida</taxon>
        <taxon>eudicotyledons</taxon>
        <taxon>Gunneridae</taxon>
        <taxon>Pentapetalae</taxon>
        <taxon>Caryophyllales</taxon>
        <taxon>Cactineae</taxon>
        <taxon>Cactaceae</taxon>
        <taxon>Cactoideae</taxon>
        <taxon>Echinocereeae</taxon>
        <taxon>Carnegiea</taxon>
    </lineage>
</organism>
<keyword evidence="2" id="KW-1185">Reference proteome</keyword>
<dbReference type="OrthoDB" id="1932741at2759"/>
<evidence type="ECO:0008006" key="3">
    <source>
        <dbReference type="Google" id="ProtNLM"/>
    </source>
</evidence>
<reference evidence="1" key="1">
    <citation type="submission" date="2022-04" db="EMBL/GenBank/DDBJ databases">
        <title>Carnegiea gigantea Genome sequencing and assembly v2.</title>
        <authorList>
            <person name="Copetti D."/>
            <person name="Sanderson M.J."/>
            <person name="Burquez A."/>
            <person name="Wojciechowski M.F."/>
        </authorList>
    </citation>
    <scope>NUCLEOTIDE SEQUENCE</scope>
    <source>
        <strain evidence="1">SGP5-SGP5p</strain>
        <tissue evidence="1">Aerial part</tissue>
    </source>
</reference>
<dbReference type="AlphaFoldDB" id="A0A9Q1KR91"/>
<proteinExistence type="predicted"/>
<dbReference type="Gene3D" id="3.60.10.10">
    <property type="entry name" value="Endonuclease/exonuclease/phosphatase"/>
    <property type="match status" value="1"/>
</dbReference>
<evidence type="ECO:0000313" key="2">
    <source>
        <dbReference type="Proteomes" id="UP001153076"/>
    </source>
</evidence>
<dbReference type="SUPFAM" id="SSF56219">
    <property type="entry name" value="DNase I-like"/>
    <property type="match status" value="1"/>
</dbReference>
<comment type="caution">
    <text evidence="1">The sequence shown here is derived from an EMBL/GenBank/DDBJ whole genome shotgun (WGS) entry which is preliminary data.</text>
</comment>
<accession>A0A9Q1KR91</accession>